<dbReference type="NCBIfam" id="TIGR00478">
    <property type="entry name" value="tly"/>
    <property type="match status" value="1"/>
</dbReference>
<dbReference type="GO" id="GO:0008168">
    <property type="term" value="F:methyltransferase activity"/>
    <property type="evidence" value="ECO:0007669"/>
    <property type="project" value="UniProtKB-KW"/>
</dbReference>
<dbReference type="SMART" id="SM00363">
    <property type="entry name" value="S4"/>
    <property type="match status" value="1"/>
</dbReference>
<keyword evidence="1 3" id="KW-0694">RNA-binding</keyword>
<dbReference type="Gene3D" id="3.10.290.10">
    <property type="entry name" value="RNA-binding S4 domain"/>
    <property type="match status" value="1"/>
</dbReference>
<dbReference type="PIRSF" id="PIRSF005578">
    <property type="entry name" value="TlyA"/>
    <property type="match status" value="1"/>
</dbReference>
<dbReference type="InterPro" id="IPR047048">
    <property type="entry name" value="TlyA"/>
</dbReference>
<dbReference type="Gene3D" id="3.40.50.150">
    <property type="entry name" value="Vaccinia Virus protein VP39"/>
    <property type="match status" value="1"/>
</dbReference>
<dbReference type="AlphaFoldDB" id="A0A2T4TXJ5"/>
<dbReference type="InterPro" id="IPR002942">
    <property type="entry name" value="S4_RNA-bd"/>
</dbReference>
<evidence type="ECO:0000313" key="5">
    <source>
        <dbReference type="EMBL" id="PTL35809.1"/>
    </source>
</evidence>
<name>A0A2T4TXJ5_9BACT</name>
<sequence>MSSVEGLVQRVPSVVDGPAGKRPKRVRLDLAVQAQGLAASRERARALILAGHVLVDGRVADKAGTLIATGARVALMVPEHPYVGRGGVKLQGALEKFAVPLNGRVCLDLGASTGGFTDCLLQHGAARVYAVDVGRGQLDVRLRADLRVTVMERTHALTLTPADFPDRPDLATVDLAFISLAAILPALPPLLTDSGEILALIKPQFEVGRGHVGKGGVVRDPEAHRQVVIKVGRRAAELGLQILGVAPSCLLGPKGNREFFIYLSKSKIGTGLDPEEAAEQAVGGGA</sequence>
<dbReference type="InterPro" id="IPR004538">
    <property type="entry name" value="Hemolysin_A/TlyA"/>
</dbReference>
<dbReference type="CDD" id="cd00165">
    <property type="entry name" value="S4"/>
    <property type="match status" value="1"/>
</dbReference>
<comment type="similarity">
    <text evidence="2">Belongs to the TlyA family.</text>
</comment>
<evidence type="ECO:0000259" key="4">
    <source>
        <dbReference type="SMART" id="SM00363"/>
    </source>
</evidence>
<dbReference type="Pfam" id="PF01728">
    <property type="entry name" value="FtsJ"/>
    <property type="match status" value="1"/>
</dbReference>
<accession>A0A2T4TXJ5</accession>
<dbReference type="Proteomes" id="UP000241436">
    <property type="component" value="Unassembled WGS sequence"/>
</dbReference>
<dbReference type="InterPro" id="IPR029063">
    <property type="entry name" value="SAM-dependent_MTases_sf"/>
</dbReference>
<dbReference type="InterPro" id="IPR036986">
    <property type="entry name" value="S4_RNA-bd_sf"/>
</dbReference>
<evidence type="ECO:0000256" key="1">
    <source>
        <dbReference type="ARBA" id="ARBA00022884"/>
    </source>
</evidence>
<dbReference type="Pfam" id="PF01479">
    <property type="entry name" value="S4"/>
    <property type="match status" value="1"/>
</dbReference>
<feature type="domain" description="RNA-binding S4" evidence="4">
    <location>
        <begin position="26"/>
        <end position="89"/>
    </location>
</feature>
<keyword evidence="5" id="KW-0489">Methyltransferase</keyword>
<keyword evidence="6" id="KW-1185">Reference proteome</keyword>
<dbReference type="RefSeq" id="WP_107562642.1">
    <property type="nucleotide sequence ID" value="NZ_NVQC01000022.1"/>
</dbReference>
<dbReference type="GO" id="GO:0032259">
    <property type="term" value="P:methylation"/>
    <property type="evidence" value="ECO:0007669"/>
    <property type="project" value="UniProtKB-KW"/>
</dbReference>
<dbReference type="PANTHER" id="PTHR32319">
    <property type="entry name" value="BACTERIAL HEMOLYSIN-LIKE PROTEIN"/>
    <property type="match status" value="1"/>
</dbReference>
<dbReference type="EMBL" id="NVQC01000022">
    <property type="protein sequence ID" value="PTL35809.1"/>
    <property type="molecule type" value="Genomic_DNA"/>
</dbReference>
<dbReference type="SUPFAM" id="SSF53335">
    <property type="entry name" value="S-adenosyl-L-methionine-dependent methyltransferases"/>
    <property type="match status" value="1"/>
</dbReference>
<gene>
    <name evidence="5" type="ORF">CLG94_08630</name>
</gene>
<dbReference type="SUPFAM" id="SSF55174">
    <property type="entry name" value="Alpha-L RNA-binding motif"/>
    <property type="match status" value="1"/>
</dbReference>
<proteinExistence type="inferred from homology"/>
<dbReference type="PANTHER" id="PTHR32319:SF0">
    <property type="entry name" value="BACTERIAL HEMOLYSIN-LIKE PROTEIN"/>
    <property type="match status" value="1"/>
</dbReference>
<dbReference type="GO" id="GO:0003723">
    <property type="term" value="F:RNA binding"/>
    <property type="evidence" value="ECO:0007669"/>
    <property type="project" value="UniProtKB-KW"/>
</dbReference>
<organism evidence="5 6">
    <name type="scientific">Candidatus Methylomirabilis limnetica</name>
    <dbReference type="NCBI Taxonomy" id="2033718"/>
    <lineage>
        <taxon>Bacteria</taxon>
        <taxon>Candidatus Methylomirabilota</taxon>
        <taxon>Candidatus Methylomirabilia</taxon>
        <taxon>Candidatus Methylomirabilales</taxon>
        <taxon>Candidatus Methylomirabilaceae</taxon>
        <taxon>Candidatus Methylomirabilis</taxon>
    </lineage>
</organism>
<comment type="caution">
    <text evidence="5">The sequence shown here is derived from an EMBL/GenBank/DDBJ whole genome shotgun (WGS) entry which is preliminary data.</text>
</comment>
<reference evidence="6" key="2">
    <citation type="journal article" date="2018" name="Environ. Microbiol.">
        <title>Bloom of a denitrifying methanotroph, 'Candidatus Methylomirabilis limnetica', in a deep stratified lake.</title>
        <authorList>
            <person name="Graf J.S."/>
            <person name="Mayr M.J."/>
            <person name="Marchant H.K."/>
            <person name="Tienken D."/>
            <person name="Hach P.F."/>
            <person name="Brand A."/>
            <person name="Schubert C.J."/>
            <person name="Kuypers M.M."/>
            <person name="Milucka J."/>
        </authorList>
    </citation>
    <scope>NUCLEOTIDE SEQUENCE [LARGE SCALE GENOMIC DNA]</scope>
    <source>
        <strain evidence="6">Zug</strain>
    </source>
</reference>
<dbReference type="InterPro" id="IPR002877">
    <property type="entry name" value="RNA_MeTrfase_FtsJ_dom"/>
</dbReference>
<evidence type="ECO:0000256" key="2">
    <source>
        <dbReference type="ARBA" id="ARBA00029460"/>
    </source>
</evidence>
<protein>
    <submittedName>
        <fullName evidence="5">TlyA family rRNA (Cytidine-2'-O)-methyltransferase</fullName>
    </submittedName>
</protein>
<dbReference type="PROSITE" id="PS50889">
    <property type="entry name" value="S4"/>
    <property type="match status" value="1"/>
</dbReference>
<reference evidence="5 6" key="1">
    <citation type="submission" date="2017-09" db="EMBL/GenBank/DDBJ databases">
        <title>Bloom of a denitrifying methanotroph, Candidatus Methylomirabilis limnetica, in a deep stratified lake.</title>
        <authorList>
            <person name="Graf J.S."/>
            <person name="Marchant H.K."/>
            <person name="Tienken D."/>
            <person name="Hach P.F."/>
            <person name="Brand A."/>
            <person name="Schubert C.J."/>
            <person name="Kuypers M.M."/>
            <person name="Milucka J."/>
        </authorList>
    </citation>
    <scope>NUCLEOTIDE SEQUENCE [LARGE SCALE GENOMIC DNA]</scope>
    <source>
        <strain evidence="5 6">Zug</strain>
    </source>
</reference>
<evidence type="ECO:0000256" key="3">
    <source>
        <dbReference type="PROSITE-ProRule" id="PRU00182"/>
    </source>
</evidence>
<evidence type="ECO:0000313" key="6">
    <source>
        <dbReference type="Proteomes" id="UP000241436"/>
    </source>
</evidence>
<keyword evidence="5" id="KW-0808">Transferase</keyword>